<proteinExistence type="predicted"/>
<dbReference type="SUPFAM" id="SSF46785">
    <property type="entry name" value="Winged helix' DNA-binding domain"/>
    <property type="match status" value="1"/>
</dbReference>
<dbReference type="AlphaFoldDB" id="A0A561T4H1"/>
<dbReference type="PANTHER" id="PTHR33154">
    <property type="entry name" value="TRANSCRIPTIONAL REGULATOR, ARSR FAMILY"/>
    <property type="match status" value="1"/>
</dbReference>
<name>A0A561T4H1_9PSEU</name>
<accession>A0A561T4H1</accession>
<gene>
    <name evidence="5" type="ORF">FHX44_117950</name>
</gene>
<dbReference type="OrthoDB" id="7945987at2"/>
<sequence length="190" mass="21774">MADQGEPRELTDPATLKALAHPLRRRILRHLDSKGPATSTSLARALGQNTGATSYHLRRLAEHGFVEDAPEQGQGRERWWRARRQDIRFPPRSTMSADMRATFDEFARHGVAEDIEAFARFQRQRDAMGEWGDGLLFSRGVLHLTKDELLRFWTDYMELLRRYAAATDPPTEGARRLLVRFVAFPDVDGE</sequence>
<organism evidence="5 6">
    <name type="scientific">Pseudonocardia hierapolitana</name>
    <dbReference type="NCBI Taxonomy" id="1128676"/>
    <lineage>
        <taxon>Bacteria</taxon>
        <taxon>Bacillati</taxon>
        <taxon>Actinomycetota</taxon>
        <taxon>Actinomycetes</taxon>
        <taxon>Pseudonocardiales</taxon>
        <taxon>Pseudonocardiaceae</taxon>
        <taxon>Pseudonocardia</taxon>
    </lineage>
</organism>
<dbReference type="InterPro" id="IPR036390">
    <property type="entry name" value="WH_DNA-bd_sf"/>
</dbReference>
<dbReference type="Gene3D" id="1.10.10.10">
    <property type="entry name" value="Winged helix-like DNA-binding domain superfamily/Winged helix DNA-binding domain"/>
    <property type="match status" value="1"/>
</dbReference>
<dbReference type="GO" id="GO:0003700">
    <property type="term" value="F:DNA-binding transcription factor activity"/>
    <property type="evidence" value="ECO:0007669"/>
    <property type="project" value="InterPro"/>
</dbReference>
<dbReference type="SMART" id="SM00418">
    <property type="entry name" value="HTH_ARSR"/>
    <property type="match status" value="1"/>
</dbReference>
<dbReference type="GO" id="GO:0003677">
    <property type="term" value="F:DNA binding"/>
    <property type="evidence" value="ECO:0007669"/>
    <property type="project" value="UniProtKB-KW"/>
</dbReference>
<dbReference type="EMBL" id="VIWU01000001">
    <property type="protein sequence ID" value="TWF82005.1"/>
    <property type="molecule type" value="Genomic_DNA"/>
</dbReference>
<dbReference type="Pfam" id="PF12840">
    <property type="entry name" value="HTH_20"/>
    <property type="match status" value="1"/>
</dbReference>
<dbReference type="InterPro" id="IPR001845">
    <property type="entry name" value="HTH_ArsR_DNA-bd_dom"/>
</dbReference>
<dbReference type="InterPro" id="IPR051081">
    <property type="entry name" value="HTH_MetalResp_TranReg"/>
</dbReference>
<keyword evidence="2" id="KW-0238">DNA-binding</keyword>
<evidence type="ECO:0000256" key="1">
    <source>
        <dbReference type="ARBA" id="ARBA00023015"/>
    </source>
</evidence>
<dbReference type="Proteomes" id="UP000321261">
    <property type="component" value="Unassembled WGS sequence"/>
</dbReference>
<evidence type="ECO:0000313" key="6">
    <source>
        <dbReference type="Proteomes" id="UP000321261"/>
    </source>
</evidence>
<dbReference type="CDD" id="cd00090">
    <property type="entry name" value="HTH_ARSR"/>
    <property type="match status" value="1"/>
</dbReference>
<reference evidence="5 6" key="1">
    <citation type="submission" date="2019-06" db="EMBL/GenBank/DDBJ databases">
        <title>Sequencing the genomes of 1000 actinobacteria strains.</title>
        <authorList>
            <person name="Klenk H.-P."/>
        </authorList>
    </citation>
    <scope>NUCLEOTIDE SEQUENCE [LARGE SCALE GENOMIC DNA]</scope>
    <source>
        <strain evidence="5 6">DSM 45671</strain>
    </source>
</reference>
<evidence type="ECO:0000256" key="2">
    <source>
        <dbReference type="ARBA" id="ARBA00023125"/>
    </source>
</evidence>
<evidence type="ECO:0000256" key="3">
    <source>
        <dbReference type="ARBA" id="ARBA00023163"/>
    </source>
</evidence>
<evidence type="ECO:0000313" key="5">
    <source>
        <dbReference type="EMBL" id="TWF82005.1"/>
    </source>
</evidence>
<protein>
    <submittedName>
        <fullName evidence="5">Helix-turn-helix protein</fullName>
    </submittedName>
</protein>
<keyword evidence="3" id="KW-0804">Transcription</keyword>
<comment type="caution">
    <text evidence="5">The sequence shown here is derived from an EMBL/GenBank/DDBJ whole genome shotgun (WGS) entry which is preliminary data.</text>
</comment>
<dbReference type="InterPro" id="IPR011991">
    <property type="entry name" value="ArsR-like_HTH"/>
</dbReference>
<dbReference type="InterPro" id="IPR036388">
    <property type="entry name" value="WH-like_DNA-bd_sf"/>
</dbReference>
<keyword evidence="6" id="KW-1185">Reference proteome</keyword>
<evidence type="ECO:0000259" key="4">
    <source>
        <dbReference type="SMART" id="SM00418"/>
    </source>
</evidence>
<dbReference type="RefSeq" id="WP_147260406.1">
    <property type="nucleotide sequence ID" value="NZ_VIWU01000001.1"/>
</dbReference>
<keyword evidence="1" id="KW-0805">Transcription regulation</keyword>
<dbReference type="PANTHER" id="PTHR33154:SF15">
    <property type="entry name" value="REGULATORY PROTEIN ARSR"/>
    <property type="match status" value="1"/>
</dbReference>
<dbReference type="Gene3D" id="6.10.140.2180">
    <property type="match status" value="1"/>
</dbReference>
<feature type="domain" description="HTH arsR-type" evidence="4">
    <location>
        <begin position="14"/>
        <end position="105"/>
    </location>
</feature>